<proteinExistence type="inferred from homology"/>
<comment type="caution">
    <text evidence="6">The sequence shown here is derived from an EMBL/GenBank/DDBJ whole genome shotgun (WGS) entry which is preliminary data.</text>
</comment>
<feature type="transmembrane region" description="Helical" evidence="5">
    <location>
        <begin position="31"/>
        <end position="57"/>
    </location>
</feature>
<reference evidence="6 7" key="1">
    <citation type="journal article" date="2024" name="Science">
        <title>Giant polyketide synthase enzymes in the biosynthesis of giant marine polyether toxins.</title>
        <authorList>
            <person name="Fallon T.R."/>
            <person name="Shende V.V."/>
            <person name="Wierzbicki I.H."/>
            <person name="Pendleton A.L."/>
            <person name="Watervoot N.F."/>
            <person name="Auber R.P."/>
            <person name="Gonzalez D.J."/>
            <person name="Wisecaver J.H."/>
            <person name="Moore B.S."/>
        </authorList>
    </citation>
    <scope>NUCLEOTIDE SEQUENCE [LARGE SCALE GENOMIC DNA]</scope>
    <source>
        <strain evidence="6 7">12B1</strain>
    </source>
</reference>
<dbReference type="SUPFAM" id="SSF53182">
    <property type="entry name" value="Pyrrolidone carboxyl peptidase (pyroglutamate aminopeptidase)"/>
    <property type="match status" value="1"/>
</dbReference>
<dbReference type="InterPro" id="IPR036440">
    <property type="entry name" value="Peptidase_C15-like_sf"/>
</dbReference>
<dbReference type="GO" id="GO:0006508">
    <property type="term" value="P:proteolysis"/>
    <property type="evidence" value="ECO:0007669"/>
    <property type="project" value="UniProtKB-KW"/>
</dbReference>
<protein>
    <recommendedName>
        <fullName evidence="8">Pyroglutamyl-peptidase I</fullName>
    </recommendedName>
</protein>
<dbReference type="EMBL" id="JBGBPQ010000006">
    <property type="protein sequence ID" value="KAL1522350.1"/>
    <property type="molecule type" value="Genomic_DNA"/>
</dbReference>
<evidence type="ECO:0000256" key="1">
    <source>
        <dbReference type="ARBA" id="ARBA00006641"/>
    </source>
</evidence>
<keyword evidence="4" id="KW-0788">Thiol protease</keyword>
<comment type="similarity">
    <text evidence="1">Belongs to the peptidase C15 family.</text>
</comment>
<dbReference type="InterPro" id="IPR016125">
    <property type="entry name" value="Peptidase_C15-like"/>
</dbReference>
<evidence type="ECO:0000313" key="7">
    <source>
        <dbReference type="Proteomes" id="UP001515480"/>
    </source>
</evidence>
<keyword evidence="5" id="KW-0472">Membrane</keyword>
<evidence type="ECO:0000256" key="5">
    <source>
        <dbReference type="SAM" id="Phobius"/>
    </source>
</evidence>
<dbReference type="Pfam" id="PF01470">
    <property type="entry name" value="Peptidase_C15"/>
    <property type="match status" value="1"/>
</dbReference>
<dbReference type="PANTHER" id="PTHR23402">
    <property type="entry name" value="PROTEASE FAMILY C15 PYROGLUTAMYL-PEPTIDASE I-RELATED"/>
    <property type="match status" value="1"/>
</dbReference>
<evidence type="ECO:0000256" key="4">
    <source>
        <dbReference type="ARBA" id="ARBA00022807"/>
    </source>
</evidence>
<dbReference type="Gene3D" id="3.40.630.20">
    <property type="entry name" value="Peptidase C15, pyroglutamyl peptidase I-like"/>
    <property type="match status" value="1"/>
</dbReference>
<evidence type="ECO:0000256" key="2">
    <source>
        <dbReference type="ARBA" id="ARBA00022670"/>
    </source>
</evidence>
<evidence type="ECO:0000313" key="6">
    <source>
        <dbReference type="EMBL" id="KAL1522350.1"/>
    </source>
</evidence>
<organism evidence="6 7">
    <name type="scientific">Prymnesium parvum</name>
    <name type="common">Toxic golden alga</name>
    <dbReference type="NCBI Taxonomy" id="97485"/>
    <lineage>
        <taxon>Eukaryota</taxon>
        <taxon>Haptista</taxon>
        <taxon>Haptophyta</taxon>
        <taxon>Prymnesiophyceae</taxon>
        <taxon>Prymnesiales</taxon>
        <taxon>Prymnesiaceae</taxon>
        <taxon>Prymnesium</taxon>
    </lineage>
</organism>
<sequence>MGREASLREALLREGAPERHFGEHAHGWRDVWVYAVVACLFILLVSMGGPAQPFLLLPFFMRGKIQVLVTGFEPFGDLTTNPAQLVAAHLASEGCKAGVCITAMHLPVNRSGVETVADALSQSPSNSPWDAIVHLGYESVSKGLRVEIAAANLLASDHRSPSAPGWSADVPCNTTGTEFEPIDPEAPCLLATTAPLDRIDLPLPMSPDYPQPLELWSRDAGTYYCNEIFYRTLLAVHRGHLRPRSHHAVLLPVLFVHLPPTSFSSVETTSGFIWKLIARITKI</sequence>
<keyword evidence="7" id="KW-1185">Reference proteome</keyword>
<keyword evidence="2" id="KW-0645">Protease</keyword>
<keyword evidence="5" id="KW-0812">Transmembrane</keyword>
<keyword evidence="5" id="KW-1133">Transmembrane helix</keyword>
<keyword evidence="3" id="KW-0378">Hydrolase</keyword>
<gene>
    <name evidence="6" type="ORF">AB1Y20_017342</name>
</gene>
<evidence type="ECO:0008006" key="8">
    <source>
        <dbReference type="Google" id="ProtNLM"/>
    </source>
</evidence>
<dbReference type="GO" id="GO:0008234">
    <property type="term" value="F:cysteine-type peptidase activity"/>
    <property type="evidence" value="ECO:0007669"/>
    <property type="project" value="UniProtKB-KW"/>
</dbReference>
<name>A0AB34JLE5_PRYPA</name>
<dbReference type="PANTHER" id="PTHR23402:SF1">
    <property type="entry name" value="PYROGLUTAMYL-PEPTIDASE I"/>
    <property type="match status" value="1"/>
</dbReference>
<evidence type="ECO:0000256" key="3">
    <source>
        <dbReference type="ARBA" id="ARBA00022801"/>
    </source>
</evidence>
<dbReference type="Proteomes" id="UP001515480">
    <property type="component" value="Unassembled WGS sequence"/>
</dbReference>
<accession>A0AB34JLE5</accession>
<dbReference type="AlphaFoldDB" id="A0AB34JLE5"/>